<feature type="domain" description="STAS" evidence="3">
    <location>
        <begin position="15"/>
        <end position="125"/>
    </location>
</feature>
<comment type="caution">
    <text evidence="4">The sequence shown here is derived from an EMBL/GenBank/DDBJ whole genome shotgun (WGS) entry which is preliminary data.</text>
</comment>
<dbReference type="EMBL" id="JAGSOV010000035">
    <property type="protein sequence ID" value="MCO1656607.1"/>
    <property type="molecule type" value="Genomic_DNA"/>
</dbReference>
<sequence>MSGPLGGVPPAELLMTVARQDRGGCLVLAVRGEVDLSTGGRLAESAGEVLREAGSRPVVLDMLGVEFLSSSGLGVLVSLNDEARAKGTPLRVVVDQDRPVMRPIRTMGLDDVLAMFGTVDEAVAV</sequence>
<protein>
    <recommendedName>
        <fullName evidence="2">Anti-sigma factor antagonist</fullName>
    </recommendedName>
</protein>
<evidence type="ECO:0000313" key="5">
    <source>
        <dbReference type="Proteomes" id="UP001165283"/>
    </source>
</evidence>
<dbReference type="Pfam" id="PF01740">
    <property type="entry name" value="STAS"/>
    <property type="match status" value="1"/>
</dbReference>
<proteinExistence type="inferred from homology"/>
<name>A0ABT1A0T2_9PSEU</name>
<keyword evidence="5" id="KW-1185">Reference proteome</keyword>
<dbReference type="InterPro" id="IPR036513">
    <property type="entry name" value="STAS_dom_sf"/>
</dbReference>
<dbReference type="SUPFAM" id="SSF52091">
    <property type="entry name" value="SpoIIaa-like"/>
    <property type="match status" value="1"/>
</dbReference>
<accession>A0ABT1A0T2</accession>
<evidence type="ECO:0000313" key="4">
    <source>
        <dbReference type="EMBL" id="MCO1656607.1"/>
    </source>
</evidence>
<reference evidence="4" key="1">
    <citation type="submission" date="2021-04" db="EMBL/GenBank/DDBJ databases">
        <title>Pseudonocardia sp. nov., isolated from sandy soil of mangrove forest.</title>
        <authorList>
            <person name="Zan Z."/>
            <person name="Huang R."/>
            <person name="Liu W."/>
        </authorList>
    </citation>
    <scope>NUCLEOTIDE SEQUENCE</scope>
    <source>
        <strain evidence="4">S2-4</strain>
    </source>
</reference>
<evidence type="ECO:0000259" key="3">
    <source>
        <dbReference type="PROSITE" id="PS50801"/>
    </source>
</evidence>
<dbReference type="Proteomes" id="UP001165283">
    <property type="component" value="Unassembled WGS sequence"/>
</dbReference>
<dbReference type="InterPro" id="IPR003658">
    <property type="entry name" value="Anti-sigma_ant"/>
</dbReference>
<dbReference type="NCBIfam" id="TIGR00377">
    <property type="entry name" value="ant_ant_sig"/>
    <property type="match status" value="1"/>
</dbReference>
<dbReference type="CDD" id="cd07043">
    <property type="entry name" value="STAS_anti-anti-sigma_factors"/>
    <property type="match status" value="1"/>
</dbReference>
<dbReference type="RefSeq" id="WP_252439479.1">
    <property type="nucleotide sequence ID" value="NZ_JAGSOV010000035.1"/>
</dbReference>
<evidence type="ECO:0000256" key="2">
    <source>
        <dbReference type="RuleBase" id="RU003749"/>
    </source>
</evidence>
<dbReference type="Gene3D" id="3.30.750.24">
    <property type="entry name" value="STAS domain"/>
    <property type="match status" value="1"/>
</dbReference>
<dbReference type="PANTHER" id="PTHR33495:SF13">
    <property type="entry name" value="ANTI-SIGMA-F FACTOR ANTAGONIST RSFB"/>
    <property type="match status" value="1"/>
</dbReference>
<organism evidence="4 5">
    <name type="scientific">Pseudonocardia humida</name>
    <dbReference type="NCBI Taxonomy" id="2800819"/>
    <lineage>
        <taxon>Bacteria</taxon>
        <taxon>Bacillati</taxon>
        <taxon>Actinomycetota</taxon>
        <taxon>Actinomycetes</taxon>
        <taxon>Pseudonocardiales</taxon>
        <taxon>Pseudonocardiaceae</taxon>
        <taxon>Pseudonocardia</taxon>
    </lineage>
</organism>
<dbReference type="InterPro" id="IPR002645">
    <property type="entry name" value="STAS_dom"/>
</dbReference>
<dbReference type="PANTHER" id="PTHR33495">
    <property type="entry name" value="ANTI-SIGMA FACTOR ANTAGONIST TM_1081-RELATED-RELATED"/>
    <property type="match status" value="1"/>
</dbReference>
<gene>
    <name evidence="4" type="ORF">KDL28_16235</name>
</gene>
<dbReference type="PROSITE" id="PS50801">
    <property type="entry name" value="STAS"/>
    <property type="match status" value="1"/>
</dbReference>
<comment type="similarity">
    <text evidence="1 2">Belongs to the anti-sigma-factor antagonist family.</text>
</comment>
<evidence type="ECO:0000256" key="1">
    <source>
        <dbReference type="ARBA" id="ARBA00009013"/>
    </source>
</evidence>